<dbReference type="InterPro" id="IPR013785">
    <property type="entry name" value="Aldolase_TIM"/>
</dbReference>
<dbReference type="Gene3D" id="3.20.20.70">
    <property type="entry name" value="Aldolase class I"/>
    <property type="match status" value="1"/>
</dbReference>
<dbReference type="InterPro" id="IPR036206">
    <property type="entry name" value="ThiamineP_synth_sf"/>
</dbReference>
<feature type="domain" description="Thiamine phosphate synthase/TenI" evidence="4">
    <location>
        <begin position="96"/>
        <end position="177"/>
    </location>
</feature>
<dbReference type="EMBL" id="JAULSC010000007">
    <property type="protein sequence ID" value="MDO3395987.1"/>
    <property type="molecule type" value="Genomic_DNA"/>
</dbReference>
<comment type="caution">
    <text evidence="5">The sequence shown here is derived from an EMBL/GenBank/DDBJ whole genome shotgun (WGS) entry which is preliminary data.</text>
</comment>
<dbReference type="InterPro" id="IPR022998">
    <property type="entry name" value="ThiamineP_synth_TenI"/>
</dbReference>
<dbReference type="CDD" id="cd00564">
    <property type="entry name" value="TMP_TenI"/>
    <property type="match status" value="1"/>
</dbReference>
<reference evidence="5" key="1">
    <citation type="submission" date="2023-06" db="EMBL/GenBank/DDBJ databases">
        <title>Genome sequence of Nocardioides sp. SOB44.</title>
        <authorList>
            <person name="Zhang G."/>
        </authorList>
    </citation>
    <scope>NUCLEOTIDE SEQUENCE</scope>
    <source>
        <strain evidence="5">SOB44</strain>
    </source>
</reference>
<dbReference type="SUPFAM" id="SSF51391">
    <property type="entry name" value="Thiamin phosphate synthase"/>
    <property type="match status" value="1"/>
</dbReference>
<evidence type="ECO:0000256" key="2">
    <source>
        <dbReference type="ARBA" id="ARBA00004948"/>
    </source>
</evidence>
<name>A0ABT8TUI2_9ACTN</name>
<sequence length="201" mass="20452">MNAPPPPMPPPLPRLLLLTDRAQLAKGRGLSATVVECAAAGLEAVLVREHDLEARAHAALVETLLAVPGLTVLTSRRPHPAAHGHHLAAHQPAPSGGRFGRSCHDAGELARAGAEGAAWTTLSPYAATASKPGHGPPVDPALARLPGAPPVWALGGIDATNAADALRHGAAGVAVMGVVMRARDPAAQVADLLAALDEEER</sequence>
<evidence type="ECO:0000256" key="1">
    <source>
        <dbReference type="ARBA" id="ARBA00003814"/>
    </source>
</evidence>
<dbReference type="PANTHER" id="PTHR20857:SF15">
    <property type="entry name" value="THIAMINE-PHOSPHATE SYNTHASE"/>
    <property type="match status" value="1"/>
</dbReference>
<accession>A0ABT8TUI2</accession>
<evidence type="ECO:0000313" key="6">
    <source>
        <dbReference type="Proteomes" id="UP001168363"/>
    </source>
</evidence>
<evidence type="ECO:0000256" key="3">
    <source>
        <dbReference type="ARBA" id="ARBA00022977"/>
    </source>
</evidence>
<protein>
    <submittedName>
        <fullName evidence="5">Thiamine phosphate synthase</fullName>
    </submittedName>
</protein>
<keyword evidence="3" id="KW-0784">Thiamine biosynthesis</keyword>
<comment type="function">
    <text evidence="1">Condenses 4-methyl-5-(beta-hydroxyethyl)thiazole monophosphate (THZ-P) and 2-methyl-4-amino-5-hydroxymethyl pyrimidine pyrophosphate (HMP-PP) to form thiamine monophosphate (TMP).</text>
</comment>
<dbReference type="RefSeq" id="WP_302707685.1">
    <property type="nucleotide sequence ID" value="NZ_JAULSC010000007.1"/>
</dbReference>
<comment type="pathway">
    <text evidence="2">Cofactor biosynthesis; thiamine diphosphate biosynthesis.</text>
</comment>
<evidence type="ECO:0000313" key="5">
    <source>
        <dbReference type="EMBL" id="MDO3395987.1"/>
    </source>
</evidence>
<gene>
    <name evidence="5" type="ORF">QWJ41_09680</name>
</gene>
<organism evidence="5 6">
    <name type="scientific">Nocardioides cremeus</name>
    <dbReference type="NCBI Taxonomy" id="3058044"/>
    <lineage>
        <taxon>Bacteria</taxon>
        <taxon>Bacillati</taxon>
        <taxon>Actinomycetota</taxon>
        <taxon>Actinomycetes</taxon>
        <taxon>Propionibacteriales</taxon>
        <taxon>Nocardioidaceae</taxon>
        <taxon>Nocardioides</taxon>
    </lineage>
</organism>
<dbReference type="Proteomes" id="UP001168363">
    <property type="component" value="Unassembled WGS sequence"/>
</dbReference>
<proteinExistence type="predicted"/>
<dbReference type="Pfam" id="PF02581">
    <property type="entry name" value="TMP-TENI"/>
    <property type="match status" value="1"/>
</dbReference>
<dbReference type="PANTHER" id="PTHR20857">
    <property type="entry name" value="THIAMINE-PHOSPHATE PYROPHOSPHORYLASE"/>
    <property type="match status" value="1"/>
</dbReference>
<keyword evidence="6" id="KW-1185">Reference proteome</keyword>
<evidence type="ECO:0000259" key="4">
    <source>
        <dbReference type="Pfam" id="PF02581"/>
    </source>
</evidence>